<dbReference type="SUPFAM" id="SSF52440">
    <property type="entry name" value="PreATP-grasp domain"/>
    <property type="match status" value="2"/>
</dbReference>
<dbReference type="NCBIfam" id="TIGR01369">
    <property type="entry name" value="CPSaseII_lrg"/>
    <property type="match status" value="1"/>
</dbReference>
<gene>
    <name evidence="10" type="primary">carB</name>
    <name evidence="10" type="ORF">ACFSQ6_09700</name>
</gene>
<keyword evidence="4 8" id="KW-0547">Nucleotide-binding</keyword>
<sequence length="939" mass="104339">MPRNTSINSVLIIGSGPIVIGQACEFDYSGSQAALSLKEEGIRVSIINSNPATIMTDNIVADNVYLLPLTCESIEQILEEQQIDAVLPTMGGQTALNLCIEASNRGIWDKYNVKVIGVDVAAIEKTENREEFRQLMIDIGVGIANSKIANSFLEGKEAAQQIGFPLVIRPSYTLAGTGGGFVHKKEDFDAALNRGLHASPTHEVLVEQAVLGWKEFELELLRDTNDNVIIICTIENFDPMGIHTGDSITVAPGMTLSDKCYQDMRNQAILMMRSIGTFAGGCNVQFSVNPENEEIIAIEINPRVSRSSALASKATGYPIAKIAAKLAIGYNLDELQNQITKTTSAYFEPTLDYVIVKVPRFNFDKFKGANKELGLQMKAVGEVMAIGRTFIEALQKAAQSLETGRAGLGADGRQSRDLEEIMYSLEHPSADRLFHVKDAFEMGVPLESIRKVTHIDKWFLVQIQELVHLETELRRYQLNNIPRDFFLTLKQKGYSDVQISWLLGNVTEDQVYDRRTELGIRRVYKMVDTCAAEFPAQTPYYYSTFEDENESQVSDRKKIVVLGSGPNRIGQGIEFDYSCVHGLLAAKECGYEAIMINCNPETVSTDFNMADKLYFEPVFWEHVREIIELEKPEGVIVQLGGQTALKMAKQLEELGVKIIGTSFADMDLAEDRGSFSDLLKELEIPYPKYGVATSAEEAIVVANQVGYPVLVRPSYVLGGQGMSIVINDEDLEKAVVKLLRTLPGNQILIDHFLDRAEEAESDSICDGEDVHIIGMMEHIEPAGIHSGDSSAVLPPFSLSENVQSKMEVYSRKLAKALNVRGLLNIQFAIKDEQVYVIEANPRASRTVPFIAKAYDVPYINIATKVMLGANKLSDFTIERKLKGYAIKEPVFSFSKFPEVDKQLGPEMKSTGEAIRFIKDLEDPHFRDLYSQKSMFLNAQ</sequence>
<dbReference type="Proteomes" id="UP001597418">
    <property type="component" value="Unassembled WGS sequence"/>
</dbReference>
<dbReference type="SMART" id="SM01209">
    <property type="entry name" value="GARS_A"/>
    <property type="match status" value="1"/>
</dbReference>
<dbReference type="RefSeq" id="WP_066757209.1">
    <property type="nucleotide sequence ID" value="NZ_JBHUMB010000013.1"/>
</dbReference>
<dbReference type="InterPro" id="IPR005479">
    <property type="entry name" value="CPAse_ATP-bd"/>
</dbReference>
<reference evidence="11" key="1">
    <citation type="journal article" date="2019" name="Int. J. Syst. Evol. Microbiol.">
        <title>The Global Catalogue of Microorganisms (GCM) 10K type strain sequencing project: providing services to taxonomists for standard genome sequencing and annotation.</title>
        <authorList>
            <consortium name="The Broad Institute Genomics Platform"/>
            <consortium name="The Broad Institute Genome Sequencing Center for Infectious Disease"/>
            <person name="Wu L."/>
            <person name="Ma J."/>
        </authorList>
    </citation>
    <scope>NUCLEOTIDE SEQUENCE [LARGE SCALE GENOMIC DNA]</scope>
    <source>
        <strain evidence="11">KCTC 42247</strain>
    </source>
</reference>
<dbReference type="GO" id="GO:0004088">
    <property type="term" value="F:carbamoyl-phosphate synthase (glutamine-hydrolyzing) activity"/>
    <property type="evidence" value="ECO:0007669"/>
    <property type="project" value="UniProtKB-EC"/>
</dbReference>
<comment type="caution">
    <text evidence="10">The sequence shown here is derived from an EMBL/GenBank/DDBJ whole genome shotgun (WGS) entry which is preliminary data.</text>
</comment>
<dbReference type="InterPro" id="IPR011761">
    <property type="entry name" value="ATP-grasp"/>
</dbReference>
<evidence type="ECO:0000256" key="1">
    <source>
        <dbReference type="ARBA" id="ARBA00009799"/>
    </source>
</evidence>
<dbReference type="Gene3D" id="3.30.1490.20">
    <property type="entry name" value="ATP-grasp fold, A domain"/>
    <property type="match status" value="1"/>
</dbReference>
<dbReference type="Gene3D" id="3.30.470.20">
    <property type="entry name" value="ATP-grasp fold, B domain"/>
    <property type="match status" value="2"/>
</dbReference>
<dbReference type="SUPFAM" id="SSF48108">
    <property type="entry name" value="Carbamoyl phosphate synthetase, large subunit connection domain"/>
    <property type="match status" value="1"/>
</dbReference>
<dbReference type="SUPFAM" id="SSF56059">
    <property type="entry name" value="Glutathione synthetase ATP-binding domain-like"/>
    <property type="match status" value="2"/>
</dbReference>
<evidence type="ECO:0000256" key="5">
    <source>
        <dbReference type="ARBA" id="ARBA00022840"/>
    </source>
</evidence>
<dbReference type="Gene3D" id="1.10.1030.10">
    <property type="entry name" value="Carbamoyl-phosphate synthetase, large subunit oligomerisation domain"/>
    <property type="match status" value="1"/>
</dbReference>
<evidence type="ECO:0000256" key="2">
    <source>
        <dbReference type="ARBA" id="ARBA00022598"/>
    </source>
</evidence>
<dbReference type="Pfam" id="PF25596">
    <property type="entry name" value="CPSase_L_D1"/>
    <property type="match status" value="2"/>
</dbReference>
<evidence type="ECO:0000313" key="11">
    <source>
        <dbReference type="Proteomes" id="UP001597418"/>
    </source>
</evidence>
<dbReference type="NCBIfam" id="NF003671">
    <property type="entry name" value="PRK05294.1"/>
    <property type="match status" value="1"/>
</dbReference>
<dbReference type="Gene3D" id="3.40.50.20">
    <property type="match status" value="2"/>
</dbReference>
<dbReference type="SMART" id="SM01096">
    <property type="entry name" value="CPSase_L_D3"/>
    <property type="match status" value="1"/>
</dbReference>
<organism evidence="10 11">
    <name type="scientific">Sphingobacterium populi</name>
    <dbReference type="NCBI Taxonomy" id="1812824"/>
    <lineage>
        <taxon>Bacteria</taxon>
        <taxon>Pseudomonadati</taxon>
        <taxon>Bacteroidota</taxon>
        <taxon>Sphingobacteriia</taxon>
        <taxon>Sphingobacteriales</taxon>
        <taxon>Sphingobacteriaceae</taxon>
        <taxon>Sphingobacterium</taxon>
    </lineage>
</organism>
<dbReference type="PANTHER" id="PTHR11405:SF53">
    <property type="entry name" value="CARBAMOYL-PHOSPHATE SYNTHASE [AMMONIA], MITOCHONDRIAL"/>
    <property type="match status" value="1"/>
</dbReference>
<proteinExistence type="inferred from homology"/>
<dbReference type="InterPro" id="IPR016185">
    <property type="entry name" value="PreATP-grasp_dom_sf"/>
</dbReference>
<dbReference type="PROSITE" id="PS00867">
    <property type="entry name" value="CPSASE_2"/>
    <property type="match status" value="1"/>
</dbReference>
<dbReference type="PROSITE" id="PS51257">
    <property type="entry name" value="PROKAR_LIPOPROTEIN"/>
    <property type="match status" value="1"/>
</dbReference>
<keyword evidence="5 8" id="KW-0067">ATP-binding</keyword>
<dbReference type="PRINTS" id="PR00098">
    <property type="entry name" value="CPSASE"/>
</dbReference>
<dbReference type="InterPro" id="IPR005483">
    <property type="entry name" value="CPSase_dom"/>
</dbReference>
<dbReference type="NCBIfam" id="NF009455">
    <property type="entry name" value="PRK12815.1"/>
    <property type="match status" value="1"/>
</dbReference>
<dbReference type="Pfam" id="PF02786">
    <property type="entry name" value="CPSase_L_D2"/>
    <property type="match status" value="2"/>
</dbReference>
<comment type="similarity">
    <text evidence="1">Belongs to the CarB family.</text>
</comment>
<name>A0ABW5UCX0_9SPHI</name>
<dbReference type="PROSITE" id="PS50975">
    <property type="entry name" value="ATP_GRASP"/>
    <property type="match status" value="2"/>
</dbReference>
<evidence type="ECO:0000256" key="6">
    <source>
        <dbReference type="ARBA" id="ARBA00044063"/>
    </source>
</evidence>
<dbReference type="EMBL" id="JBHUMB010000013">
    <property type="protein sequence ID" value="MFD2743669.1"/>
    <property type="molecule type" value="Genomic_DNA"/>
</dbReference>
<evidence type="ECO:0000256" key="8">
    <source>
        <dbReference type="PROSITE-ProRule" id="PRU00409"/>
    </source>
</evidence>
<dbReference type="EC" id="6.3.4.16" evidence="6"/>
<dbReference type="PROSITE" id="PS00866">
    <property type="entry name" value="CPSASE_1"/>
    <property type="match status" value="1"/>
</dbReference>
<dbReference type="PANTHER" id="PTHR11405">
    <property type="entry name" value="CARBAMOYLTRANSFERASE FAMILY MEMBER"/>
    <property type="match status" value="1"/>
</dbReference>
<accession>A0ABW5UCX0</accession>
<feature type="domain" description="ATP-grasp" evidence="9">
    <location>
        <begin position="133"/>
        <end position="328"/>
    </location>
</feature>
<dbReference type="Pfam" id="PF02787">
    <property type="entry name" value="CPSase_L_D3"/>
    <property type="match status" value="1"/>
</dbReference>
<dbReference type="InterPro" id="IPR005480">
    <property type="entry name" value="CPSase_lsu_oligo"/>
</dbReference>
<evidence type="ECO:0000256" key="3">
    <source>
        <dbReference type="ARBA" id="ARBA00022737"/>
    </source>
</evidence>
<dbReference type="InterPro" id="IPR006275">
    <property type="entry name" value="CPSase_lsu"/>
</dbReference>
<dbReference type="InterPro" id="IPR013815">
    <property type="entry name" value="ATP_grasp_subdomain_1"/>
</dbReference>
<dbReference type="InterPro" id="IPR036897">
    <property type="entry name" value="CarbamoylP_synth_lsu_oligo_sf"/>
</dbReference>
<evidence type="ECO:0000256" key="4">
    <source>
        <dbReference type="ARBA" id="ARBA00022741"/>
    </source>
</evidence>
<keyword evidence="2 10" id="KW-0436">Ligase</keyword>
<dbReference type="InterPro" id="IPR058047">
    <property type="entry name" value="CPSase_preATP-grasp"/>
</dbReference>
<feature type="domain" description="ATP-grasp" evidence="9">
    <location>
        <begin position="676"/>
        <end position="867"/>
    </location>
</feature>
<keyword evidence="3" id="KW-0677">Repeat</keyword>
<protein>
    <recommendedName>
        <fullName evidence="6">carbamoyl-phosphate synthase (ammonia)</fullName>
        <ecNumber evidence="6">6.3.4.16</ecNumber>
    </recommendedName>
</protein>
<evidence type="ECO:0000259" key="9">
    <source>
        <dbReference type="PROSITE" id="PS50975"/>
    </source>
</evidence>
<evidence type="ECO:0000256" key="7">
    <source>
        <dbReference type="ARBA" id="ARBA00047359"/>
    </source>
</evidence>
<evidence type="ECO:0000313" key="10">
    <source>
        <dbReference type="EMBL" id="MFD2743669.1"/>
    </source>
</evidence>
<keyword evidence="11" id="KW-1185">Reference proteome</keyword>
<comment type="catalytic activity">
    <reaction evidence="7">
        <text>hydrogencarbonate + NH4(+) + 2 ATP = carbamoyl phosphate + 2 ADP + phosphate + 2 H(+)</text>
        <dbReference type="Rhea" id="RHEA:18029"/>
        <dbReference type="ChEBI" id="CHEBI:15378"/>
        <dbReference type="ChEBI" id="CHEBI:17544"/>
        <dbReference type="ChEBI" id="CHEBI:28938"/>
        <dbReference type="ChEBI" id="CHEBI:30616"/>
        <dbReference type="ChEBI" id="CHEBI:43474"/>
        <dbReference type="ChEBI" id="CHEBI:58228"/>
        <dbReference type="ChEBI" id="CHEBI:456216"/>
        <dbReference type="EC" id="6.3.4.16"/>
    </reaction>
</comment>